<dbReference type="Gene3D" id="1.20.200.10">
    <property type="entry name" value="Fumarase/aspartase (Central domain)"/>
    <property type="match status" value="1"/>
</dbReference>
<comment type="subcellular location">
    <subcellularLocation>
        <location evidence="6 9">Cytoplasm</location>
    </subcellularLocation>
</comment>
<feature type="modified residue" description="2,3-didehydroalanine (Ser)" evidence="6">
    <location>
        <position position="142"/>
    </location>
</feature>
<dbReference type="NCBIfam" id="NF006871">
    <property type="entry name" value="PRK09367.1"/>
    <property type="match status" value="1"/>
</dbReference>
<dbReference type="GO" id="GO:0005737">
    <property type="term" value="C:cytoplasm"/>
    <property type="evidence" value="ECO:0007669"/>
    <property type="project" value="UniProtKB-SubCell"/>
</dbReference>
<dbReference type="CDD" id="cd00332">
    <property type="entry name" value="PAL-HAL"/>
    <property type="match status" value="1"/>
</dbReference>
<dbReference type="PANTHER" id="PTHR10362">
    <property type="entry name" value="HISTIDINE AMMONIA-LYASE"/>
    <property type="match status" value="1"/>
</dbReference>
<evidence type="ECO:0000256" key="4">
    <source>
        <dbReference type="ARBA" id="ARBA00023239"/>
    </source>
</evidence>
<dbReference type="GO" id="GO:0019557">
    <property type="term" value="P:L-histidine catabolic process to glutamate and formate"/>
    <property type="evidence" value="ECO:0007669"/>
    <property type="project" value="UniProtKB-UniPathway"/>
</dbReference>
<dbReference type="GO" id="GO:0004397">
    <property type="term" value="F:histidine ammonia-lyase activity"/>
    <property type="evidence" value="ECO:0007669"/>
    <property type="project" value="UniProtKB-UniRule"/>
</dbReference>
<dbReference type="InterPro" id="IPR008948">
    <property type="entry name" value="L-Aspartase-like"/>
</dbReference>
<protein>
    <recommendedName>
        <fullName evidence="2 6">Histidine ammonia-lyase</fullName>
        <shortName evidence="6">Histidase</shortName>
        <ecNumber evidence="2 6">4.3.1.3</ecNumber>
    </recommendedName>
</protein>
<dbReference type="InterPro" id="IPR022313">
    <property type="entry name" value="Phe/His_NH3-lyase_AS"/>
</dbReference>
<dbReference type="GO" id="GO:0019556">
    <property type="term" value="P:L-histidine catabolic process to glutamate and formamide"/>
    <property type="evidence" value="ECO:0007669"/>
    <property type="project" value="UniProtKB-UniPathway"/>
</dbReference>
<evidence type="ECO:0000256" key="2">
    <source>
        <dbReference type="ARBA" id="ARBA00012994"/>
    </source>
</evidence>
<comment type="pathway">
    <text evidence="1 6 8">Amino-acid degradation; L-histidine degradation into L-glutamate; N-formimidoyl-L-glutamate from L-histidine: step 1/3.</text>
</comment>
<dbReference type="PROSITE" id="PS00488">
    <property type="entry name" value="PAL_HISTIDASE"/>
    <property type="match status" value="1"/>
</dbReference>
<evidence type="ECO:0000256" key="1">
    <source>
        <dbReference type="ARBA" id="ARBA00005113"/>
    </source>
</evidence>
<name>A0A660S9Z1_UNCT6</name>
<dbReference type="InterPro" id="IPR024083">
    <property type="entry name" value="Fumarase/histidase_N"/>
</dbReference>
<evidence type="ECO:0000256" key="6">
    <source>
        <dbReference type="HAMAP-Rule" id="MF_00229"/>
    </source>
</evidence>
<reference evidence="10 11" key="1">
    <citation type="submission" date="2018-06" db="EMBL/GenBank/DDBJ databases">
        <title>Extensive metabolic versatility and redundancy in microbially diverse, dynamic hydrothermal sediments.</title>
        <authorList>
            <person name="Dombrowski N."/>
            <person name="Teske A."/>
            <person name="Baker B.J."/>
        </authorList>
    </citation>
    <scope>NUCLEOTIDE SEQUENCE [LARGE SCALE GENOMIC DNA]</scope>
    <source>
        <strain evidence="10">B35_G9</strain>
    </source>
</reference>
<dbReference type="InterPro" id="IPR005921">
    <property type="entry name" value="HutH"/>
</dbReference>
<comment type="catalytic activity">
    <reaction evidence="5 6 8">
        <text>L-histidine = trans-urocanate + NH4(+)</text>
        <dbReference type="Rhea" id="RHEA:21232"/>
        <dbReference type="ChEBI" id="CHEBI:17771"/>
        <dbReference type="ChEBI" id="CHEBI:28938"/>
        <dbReference type="ChEBI" id="CHEBI:57595"/>
        <dbReference type="EC" id="4.3.1.3"/>
    </reaction>
</comment>
<feature type="cross-link" description="5-imidazolinone (Ala-Gly)" evidence="6">
    <location>
        <begin position="141"/>
        <end position="143"/>
    </location>
</feature>
<comment type="caution">
    <text evidence="10">The sequence shown here is derived from an EMBL/GenBank/DDBJ whole genome shotgun (WGS) entry which is preliminary data.</text>
</comment>
<evidence type="ECO:0000256" key="8">
    <source>
        <dbReference type="RuleBase" id="RU004479"/>
    </source>
</evidence>
<dbReference type="UniPathway" id="UPA00379">
    <property type="reaction ID" value="UER00549"/>
</dbReference>
<dbReference type="EC" id="4.3.1.3" evidence="2 6"/>
<gene>
    <name evidence="6 10" type="primary">hutH</name>
    <name evidence="10" type="ORF">DRP44_02685</name>
</gene>
<evidence type="ECO:0000256" key="7">
    <source>
        <dbReference type="RuleBase" id="RU003954"/>
    </source>
</evidence>
<keyword evidence="3 6" id="KW-0369">Histidine metabolism</keyword>
<evidence type="ECO:0000256" key="5">
    <source>
        <dbReference type="ARBA" id="ARBA00049269"/>
    </source>
</evidence>
<dbReference type="EMBL" id="QNBC01000023">
    <property type="protein sequence ID" value="RKX67229.1"/>
    <property type="molecule type" value="Genomic_DNA"/>
</dbReference>
<dbReference type="FunFam" id="1.10.275.10:FF:000005">
    <property type="entry name" value="Histidine ammonia-lyase"/>
    <property type="match status" value="1"/>
</dbReference>
<dbReference type="Pfam" id="PF00221">
    <property type="entry name" value="Lyase_aromatic"/>
    <property type="match status" value="1"/>
</dbReference>
<dbReference type="HAMAP" id="MF_00229">
    <property type="entry name" value="His_ammonia_lyase"/>
    <property type="match status" value="1"/>
</dbReference>
<dbReference type="Proteomes" id="UP000282321">
    <property type="component" value="Unassembled WGS sequence"/>
</dbReference>
<sequence length="508" mass="55436">MLYINGTNLSFADYFHTVYEYEKVNVAPEVENKIKEAYALVDRIVKSNRVVYGISTGFGKLVDVRIQEKDIDALQMNLILSHASGVGKPLPKEFVRGAMLLRLNVIAKGNSGVRLETFNLLKDLLNRDIIPVVPEKGSVGASGDLAPLAHVTLALLGMGNVYYKGKVVTAAEALKDAGLTPIKLKAKEGLALINGTQMMTSIGVAAYLKAENLLRHADIIGALSLEAFNGIHYAFDERVAKLRPHPGALKTVKNFNLLIKNSKIWEKVKEGNRVQDPYSLRCIPQVHGASKDALNYVANTLSIEVNSVTDNPLLFPDTDDVISGGNFHGEPIAFAMDMLAIAIAEIADISERRIAKFMDHSFTGLPPFLAAAEGLNSGFMIAQVAAASLVSENKILAHPASVDSIPTSDDQEDHVSMGTIAARKAYDVVENATDVLAIEAICAAQALDFQKVQDLPKPLLLVYRKIREKVAYMDKDREIHKDISAMRNLIESKELIETIRPEIGALDI</sequence>
<accession>A0A660S9Z1</accession>
<comment type="PTM">
    <text evidence="6">Contains an active site 4-methylidene-imidazol-5-one (MIO), which is formed autocatalytically by cyclization and dehydration of residues Ala-Ser-Gly.</text>
</comment>
<dbReference type="AlphaFoldDB" id="A0A660S9Z1"/>
<keyword evidence="4 6" id="KW-0456">Lyase</keyword>
<proteinExistence type="inferred from homology"/>
<evidence type="ECO:0000313" key="10">
    <source>
        <dbReference type="EMBL" id="RKX67229.1"/>
    </source>
</evidence>
<evidence type="ECO:0000313" key="11">
    <source>
        <dbReference type="Proteomes" id="UP000282321"/>
    </source>
</evidence>
<keyword evidence="6" id="KW-0963">Cytoplasm</keyword>
<dbReference type="InterPro" id="IPR001106">
    <property type="entry name" value="Aromatic_Lyase"/>
</dbReference>
<comment type="similarity">
    <text evidence="6 7">Belongs to the PAL/histidase family.</text>
</comment>
<dbReference type="FunFam" id="1.20.200.10:FF:000003">
    <property type="entry name" value="Histidine ammonia-lyase"/>
    <property type="match status" value="1"/>
</dbReference>
<dbReference type="Gene3D" id="1.10.275.10">
    <property type="entry name" value="Fumarase/aspartase (N-terminal domain)"/>
    <property type="match status" value="1"/>
</dbReference>
<dbReference type="SUPFAM" id="SSF48557">
    <property type="entry name" value="L-aspartase-like"/>
    <property type="match status" value="1"/>
</dbReference>
<organism evidence="10 11">
    <name type="scientific">candidate division TA06 bacterium</name>
    <dbReference type="NCBI Taxonomy" id="2250710"/>
    <lineage>
        <taxon>Bacteria</taxon>
        <taxon>Bacteria division TA06</taxon>
    </lineage>
</organism>
<dbReference type="NCBIfam" id="TIGR01225">
    <property type="entry name" value="hutH"/>
    <property type="match status" value="1"/>
</dbReference>
<evidence type="ECO:0000256" key="3">
    <source>
        <dbReference type="ARBA" id="ARBA00022808"/>
    </source>
</evidence>
<evidence type="ECO:0000256" key="9">
    <source>
        <dbReference type="RuleBase" id="RU004480"/>
    </source>
</evidence>